<dbReference type="FunFam" id="3.30.930.10:FF:000053">
    <property type="entry name" value="Phenylalanyl-tRNA synthetase mitochondrial"/>
    <property type="match status" value="1"/>
</dbReference>
<comment type="caution">
    <text evidence="17">The sequence shown here is derived from an EMBL/GenBank/DDBJ whole genome shotgun (WGS) entry which is preliminary data.</text>
</comment>
<dbReference type="PANTHER" id="PTHR11538:SF41">
    <property type="entry name" value="PHENYLALANINE--TRNA LIGASE, MITOCHONDRIAL"/>
    <property type="match status" value="1"/>
</dbReference>
<keyword evidence="8" id="KW-0809">Transit peptide</keyword>
<keyword evidence="4" id="KW-0436">Ligase</keyword>
<dbReference type="InterPro" id="IPR002319">
    <property type="entry name" value="Phenylalanyl-tRNA_Synthase"/>
</dbReference>
<evidence type="ECO:0000256" key="14">
    <source>
        <dbReference type="ARBA" id="ARBA00073229"/>
    </source>
</evidence>
<evidence type="ECO:0000256" key="1">
    <source>
        <dbReference type="ARBA" id="ARBA00004305"/>
    </source>
</evidence>
<evidence type="ECO:0000256" key="2">
    <source>
        <dbReference type="ARBA" id="ARBA00008226"/>
    </source>
</evidence>
<dbReference type="NCBIfam" id="TIGR00469">
    <property type="entry name" value="pheS_mito"/>
    <property type="match status" value="1"/>
</dbReference>
<dbReference type="EMBL" id="JAGPYM010000017">
    <property type="protein sequence ID" value="KAH6885893.1"/>
    <property type="molecule type" value="Genomic_DNA"/>
</dbReference>
<evidence type="ECO:0000256" key="12">
    <source>
        <dbReference type="ARBA" id="ARBA00049255"/>
    </source>
</evidence>
<keyword evidence="9" id="KW-0496">Mitochondrion</keyword>
<dbReference type="InterPro" id="IPR006195">
    <property type="entry name" value="aa-tRNA-synth_II"/>
</dbReference>
<evidence type="ECO:0000256" key="4">
    <source>
        <dbReference type="ARBA" id="ARBA00022598"/>
    </source>
</evidence>
<dbReference type="Gene3D" id="3.30.70.380">
    <property type="entry name" value="Ferrodoxin-fold anticodon-binding domain"/>
    <property type="match status" value="1"/>
</dbReference>
<dbReference type="GO" id="GO:0006432">
    <property type="term" value="P:phenylalanyl-tRNA aminoacylation"/>
    <property type="evidence" value="ECO:0007669"/>
    <property type="project" value="InterPro"/>
</dbReference>
<dbReference type="FunFam" id="3.30.70.380:FF:000002">
    <property type="entry name" value="phenylalanine--tRNA ligase, mitochondrial"/>
    <property type="match status" value="1"/>
</dbReference>
<evidence type="ECO:0000256" key="3">
    <source>
        <dbReference type="ARBA" id="ARBA00012814"/>
    </source>
</evidence>
<dbReference type="Pfam" id="PF01409">
    <property type="entry name" value="tRNA-synt_2d"/>
    <property type="match status" value="2"/>
</dbReference>
<evidence type="ECO:0000259" key="15">
    <source>
        <dbReference type="PROSITE" id="PS50862"/>
    </source>
</evidence>
<dbReference type="GO" id="GO:0004826">
    <property type="term" value="F:phenylalanine-tRNA ligase activity"/>
    <property type="evidence" value="ECO:0007669"/>
    <property type="project" value="UniProtKB-EC"/>
</dbReference>
<dbReference type="SMART" id="SM00896">
    <property type="entry name" value="FDX-ACB"/>
    <property type="match status" value="1"/>
</dbReference>
<evidence type="ECO:0000256" key="9">
    <source>
        <dbReference type="ARBA" id="ARBA00023128"/>
    </source>
</evidence>
<evidence type="ECO:0000256" key="10">
    <source>
        <dbReference type="ARBA" id="ARBA00023146"/>
    </source>
</evidence>
<comment type="catalytic activity">
    <reaction evidence="12">
        <text>tRNA(Phe) + L-phenylalanine + ATP = L-phenylalanyl-tRNA(Phe) + AMP + diphosphate + H(+)</text>
        <dbReference type="Rhea" id="RHEA:19413"/>
        <dbReference type="Rhea" id="RHEA-COMP:9668"/>
        <dbReference type="Rhea" id="RHEA-COMP:9699"/>
        <dbReference type="ChEBI" id="CHEBI:15378"/>
        <dbReference type="ChEBI" id="CHEBI:30616"/>
        <dbReference type="ChEBI" id="CHEBI:33019"/>
        <dbReference type="ChEBI" id="CHEBI:58095"/>
        <dbReference type="ChEBI" id="CHEBI:78442"/>
        <dbReference type="ChEBI" id="CHEBI:78531"/>
        <dbReference type="ChEBI" id="CHEBI:456215"/>
        <dbReference type="EC" id="6.1.1.20"/>
    </reaction>
</comment>
<dbReference type="CDD" id="cd00496">
    <property type="entry name" value="PheRS_alpha_core"/>
    <property type="match status" value="1"/>
</dbReference>
<dbReference type="InterPro" id="IPR004530">
    <property type="entry name" value="Phe-tRNA-synth_IIc_mito"/>
</dbReference>
<accession>A0A9P8VZC5</accession>
<evidence type="ECO:0000256" key="8">
    <source>
        <dbReference type="ARBA" id="ARBA00022946"/>
    </source>
</evidence>
<evidence type="ECO:0000256" key="13">
    <source>
        <dbReference type="ARBA" id="ARBA00057761"/>
    </source>
</evidence>
<dbReference type="SUPFAM" id="SSF54991">
    <property type="entry name" value="Anticodon-binding domain of PheRS"/>
    <property type="match status" value="1"/>
</dbReference>
<evidence type="ECO:0000259" key="16">
    <source>
        <dbReference type="PROSITE" id="PS51447"/>
    </source>
</evidence>
<dbReference type="InterPro" id="IPR036690">
    <property type="entry name" value="Fdx_antiC-bd_sf"/>
</dbReference>
<comment type="similarity">
    <text evidence="2">Belongs to the class-II aminoacyl-tRNA synthetase family.</text>
</comment>
<feature type="domain" description="Aminoacyl-transfer RNA synthetases class-II family profile" evidence="15">
    <location>
        <begin position="172"/>
        <end position="393"/>
    </location>
</feature>
<proteinExistence type="inferred from homology"/>
<comment type="subcellular location">
    <subcellularLocation>
        <location evidence="1">Mitochondrion matrix</location>
    </subcellularLocation>
</comment>
<dbReference type="Proteomes" id="UP000777438">
    <property type="component" value="Unassembled WGS sequence"/>
</dbReference>
<evidence type="ECO:0000256" key="6">
    <source>
        <dbReference type="ARBA" id="ARBA00022840"/>
    </source>
</evidence>
<keyword evidence="10" id="KW-0030">Aminoacyl-tRNA synthetase</keyword>
<sequence>MRVQVSGVRCLWGSPSRFTQASRCARNSVFLRPAGAVRTSFTNLGQPQATPNEVTIRGKTAIKDPEWFNVPHNVLQATKAKLHVTNDHPISITRQIIQNNFPAPTFKYYNDFSPVVSVAQNFDSLGFPPDHPGRSRSDTYYINQNTLLRTHTSAHQAETFRANKSDGYLIAADVYRRDAIDRSHYPIFHQMEGARTWDRNQVPNGDVAAAVWRDVENLPQHDIQVDDPNPVWDPETNPLQELHHSPEEVEAIAAHLKQSLEAMVVDIFTRAQRARATLRAKVEVDDTFLKEEPLQMRWVEAYFPFTSPSWELEVFYDGNWFEVLGCGVVKQDLLINADAPSRLGWAFGIGIDRIAMLLCDIIDIRTFWSRDKRFSQQFKGVSNNLNALKQYVPFSRFPACPKDVAFWTESCRPGASDRQEPFHENDVMEIVREVAGDMVEDVTLRDRYEKYGRTSLAYRITYRSLERTLTNREANEMQDKVREALVERLGVEIR</sequence>
<evidence type="ECO:0000256" key="7">
    <source>
        <dbReference type="ARBA" id="ARBA00022917"/>
    </source>
</evidence>
<dbReference type="PANTHER" id="PTHR11538">
    <property type="entry name" value="PHENYLALANYL-TRNA SYNTHETASE"/>
    <property type="match status" value="1"/>
</dbReference>
<gene>
    <name evidence="17" type="ORF">B0T10DRAFT_86681</name>
</gene>
<protein>
    <recommendedName>
        <fullName evidence="14">Phenylalanine--tRNA ligase, mitochondrial</fullName>
        <ecNumber evidence="3">6.1.1.20</ecNumber>
    </recommendedName>
    <alternativeName>
        <fullName evidence="11">Phenylalanyl-tRNA synthetase</fullName>
    </alternativeName>
</protein>
<dbReference type="EC" id="6.1.1.20" evidence="3"/>
<keyword evidence="18" id="KW-1185">Reference proteome</keyword>
<comment type="function">
    <text evidence="13">Is responsible for the charging of tRNA(Phe) with phenylalanine in mitochondrial translation.</text>
</comment>
<dbReference type="AlphaFoldDB" id="A0A9P8VZC5"/>
<dbReference type="Gene3D" id="3.30.930.10">
    <property type="entry name" value="Bira Bifunctional Protein, Domain 2"/>
    <property type="match status" value="1"/>
</dbReference>
<evidence type="ECO:0000313" key="17">
    <source>
        <dbReference type="EMBL" id="KAH6885893.1"/>
    </source>
</evidence>
<evidence type="ECO:0000256" key="5">
    <source>
        <dbReference type="ARBA" id="ARBA00022741"/>
    </source>
</evidence>
<dbReference type="GO" id="GO:0005759">
    <property type="term" value="C:mitochondrial matrix"/>
    <property type="evidence" value="ECO:0007669"/>
    <property type="project" value="UniProtKB-SubCell"/>
</dbReference>
<feature type="domain" description="FDX-ACB" evidence="16">
    <location>
        <begin position="395"/>
        <end position="494"/>
    </location>
</feature>
<evidence type="ECO:0000313" key="18">
    <source>
        <dbReference type="Proteomes" id="UP000777438"/>
    </source>
</evidence>
<reference evidence="17 18" key="1">
    <citation type="journal article" date="2021" name="Nat. Commun.">
        <title>Genetic determinants of endophytism in the Arabidopsis root mycobiome.</title>
        <authorList>
            <person name="Mesny F."/>
            <person name="Miyauchi S."/>
            <person name="Thiergart T."/>
            <person name="Pickel B."/>
            <person name="Atanasova L."/>
            <person name="Karlsson M."/>
            <person name="Huettel B."/>
            <person name="Barry K.W."/>
            <person name="Haridas S."/>
            <person name="Chen C."/>
            <person name="Bauer D."/>
            <person name="Andreopoulos W."/>
            <person name="Pangilinan J."/>
            <person name="LaButti K."/>
            <person name="Riley R."/>
            <person name="Lipzen A."/>
            <person name="Clum A."/>
            <person name="Drula E."/>
            <person name="Henrissat B."/>
            <person name="Kohler A."/>
            <person name="Grigoriev I.V."/>
            <person name="Martin F.M."/>
            <person name="Hacquard S."/>
        </authorList>
    </citation>
    <scope>NUCLEOTIDE SEQUENCE [LARGE SCALE GENOMIC DNA]</scope>
    <source>
        <strain evidence="17 18">MPI-CAGE-CH-0241</strain>
    </source>
</reference>
<organism evidence="17 18">
    <name type="scientific">Thelonectria olida</name>
    <dbReference type="NCBI Taxonomy" id="1576542"/>
    <lineage>
        <taxon>Eukaryota</taxon>
        <taxon>Fungi</taxon>
        <taxon>Dikarya</taxon>
        <taxon>Ascomycota</taxon>
        <taxon>Pezizomycotina</taxon>
        <taxon>Sordariomycetes</taxon>
        <taxon>Hypocreomycetidae</taxon>
        <taxon>Hypocreales</taxon>
        <taxon>Nectriaceae</taxon>
        <taxon>Thelonectria</taxon>
    </lineage>
</organism>
<dbReference type="GO" id="GO:0005524">
    <property type="term" value="F:ATP binding"/>
    <property type="evidence" value="ECO:0007669"/>
    <property type="project" value="UniProtKB-KW"/>
</dbReference>
<dbReference type="Pfam" id="PF03147">
    <property type="entry name" value="FDX-ACB"/>
    <property type="match status" value="1"/>
</dbReference>
<evidence type="ECO:0000256" key="11">
    <source>
        <dbReference type="ARBA" id="ARBA00031194"/>
    </source>
</evidence>
<keyword evidence="5" id="KW-0547">Nucleotide-binding</keyword>
<dbReference type="PROSITE" id="PS51447">
    <property type="entry name" value="FDX_ACB"/>
    <property type="match status" value="1"/>
</dbReference>
<dbReference type="PROSITE" id="PS50862">
    <property type="entry name" value="AA_TRNA_LIGASE_II"/>
    <property type="match status" value="1"/>
</dbReference>
<keyword evidence="6" id="KW-0067">ATP-binding</keyword>
<dbReference type="InterPro" id="IPR005121">
    <property type="entry name" value="Fdx_antiC-bd"/>
</dbReference>
<dbReference type="SUPFAM" id="SSF55681">
    <property type="entry name" value="Class II aaRS and biotin synthetases"/>
    <property type="match status" value="1"/>
</dbReference>
<dbReference type="GO" id="GO:0000049">
    <property type="term" value="F:tRNA binding"/>
    <property type="evidence" value="ECO:0007669"/>
    <property type="project" value="InterPro"/>
</dbReference>
<dbReference type="OrthoDB" id="4457at2759"/>
<dbReference type="InterPro" id="IPR045864">
    <property type="entry name" value="aa-tRNA-synth_II/BPL/LPL"/>
</dbReference>
<name>A0A9P8VZC5_9HYPO</name>
<keyword evidence="7" id="KW-0648">Protein biosynthesis</keyword>